<dbReference type="AlphaFoldDB" id="A0A663E437"/>
<organism evidence="2 3">
    <name type="scientific">Aquila chrysaetos chrysaetos</name>
    <dbReference type="NCBI Taxonomy" id="223781"/>
    <lineage>
        <taxon>Eukaryota</taxon>
        <taxon>Metazoa</taxon>
        <taxon>Chordata</taxon>
        <taxon>Craniata</taxon>
        <taxon>Vertebrata</taxon>
        <taxon>Euteleostomi</taxon>
        <taxon>Archelosauria</taxon>
        <taxon>Archosauria</taxon>
        <taxon>Dinosauria</taxon>
        <taxon>Saurischia</taxon>
        <taxon>Theropoda</taxon>
        <taxon>Coelurosauria</taxon>
        <taxon>Aves</taxon>
        <taxon>Neognathae</taxon>
        <taxon>Neoaves</taxon>
        <taxon>Telluraves</taxon>
        <taxon>Accipitrimorphae</taxon>
        <taxon>Accipitriformes</taxon>
        <taxon>Accipitridae</taxon>
        <taxon>Accipitrinae</taxon>
        <taxon>Aquila</taxon>
    </lineage>
</organism>
<dbReference type="Proteomes" id="UP000472275">
    <property type="component" value="Chromosome 6"/>
</dbReference>
<accession>A0A663E437</accession>
<evidence type="ECO:0000313" key="2">
    <source>
        <dbReference type="Ensembl" id="ENSACCP00020006764.1"/>
    </source>
</evidence>
<sequence length="148" mass="16261">ACSLSQGGRSSPSTGACQEARRRVGPWESPSPPGLRRHPRPSKTGTPKRRAEEDLGLAAVPLPSAGARGSLGFGDTLGGSWSHLLACSLYKYLLRGKDIKSTWEHLCSCWDLMSHHKPFHKHFVSDRKQRAKYLIPSLSWAAPSIFMP</sequence>
<feature type="region of interest" description="Disordered" evidence="1">
    <location>
        <begin position="1"/>
        <end position="54"/>
    </location>
</feature>
<keyword evidence="3" id="KW-1185">Reference proteome</keyword>
<protein>
    <submittedName>
        <fullName evidence="2">Uncharacterized protein</fullName>
    </submittedName>
</protein>
<name>A0A663E437_AQUCH</name>
<proteinExistence type="predicted"/>
<reference evidence="2" key="2">
    <citation type="submission" date="2025-09" db="UniProtKB">
        <authorList>
            <consortium name="Ensembl"/>
        </authorList>
    </citation>
    <scope>IDENTIFICATION</scope>
</reference>
<reference evidence="2" key="1">
    <citation type="submission" date="2025-08" db="UniProtKB">
        <authorList>
            <consortium name="Ensembl"/>
        </authorList>
    </citation>
    <scope>IDENTIFICATION</scope>
</reference>
<dbReference type="InParanoid" id="A0A663E437"/>
<evidence type="ECO:0000256" key="1">
    <source>
        <dbReference type="SAM" id="MobiDB-lite"/>
    </source>
</evidence>
<evidence type="ECO:0000313" key="3">
    <source>
        <dbReference type="Proteomes" id="UP000472275"/>
    </source>
</evidence>
<feature type="compositionally biased region" description="Polar residues" evidence="1">
    <location>
        <begin position="1"/>
        <end position="16"/>
    </location>
</feature>
<dbReference type="Ensembl" id="ENSACCT00020007067.1">
    <property type="protein sequence ID" value="ENSACCP00020006764.1"/>
    <property type="gene ID" value="ENSACCG00020004620.1"/>
</dbReference>